<accession>A0ACC0CB84</accession>
<keyword evidence="2" id="KW-1185">Reference proteome</keyword>
<name>A0ACC0CB84_CATRO</name>
<gene>
    <name evidence="1" type="ORF">M9H77_03259</name>
</gene>
<organism evidence="1 2">
    <name type="scientific">Catharanthus roseus</name>
    <name type="common">Madagascar periwinkle</name>
    <name type="synonym">Vinca rosea</name>
    <dbReference type="NCBI Taxonomy" id="4058"/>
    <lineage>
        <taxon>Eukaryota</taxon>
        <taxon>Viridiplantae</taxon>
        <taxon>Streptophyta</taxon>
        <taxon>Embryophyta</taxon>
        <taxon>Tracheophyta</taxon>
        <taxon>Spermatophyta</taxon>
        <taxon>Magnoliopsida</taxon>
        <taxon>eudicotyledons</taxon>
        <taxon>Gunneridae</taxon>
        <taxon>Pentapetalae</taxon>
        <taxon>asterids</taxon>
        <taxon>lamiids</taxon>
        <taxon>Gentianales</taxon>
        <taxon>Apocynaceae</taxon>
        <taxon>Rauvolfioideae</taxon>
        <taxon>Vinceae</taxon>
        <taxon>Catharanthinae</taxon>
        <taxon>Catharanthus</taxon>
    </lineage>
</organism>
<comment type="caution">
    <text evidence="1">The sequence shown here is derived from an EMBL/GenBank/DDBJ whole genome shotgun (WGS) entry which is preliminary data.</text>
</comment>
<dbReference type="EMBL" id="CM044701">
    <property type="protein sequence ID" value="KAI5682031.1"/>
    <property type="molecule type" value="Genomic_DNA"/>
</dbReference>
<evidence type="ECO:0000313" key="1">
    <source>
        <dbReference type="EMBL" id="KAI5682031.1"/>
    </source>
</evidence>
<evidence type="ECO:0000313" key="2">
    <source>
        <dbReference type="Proteomes" id="UP001060085"/>
    </source>
</evidence>
<protein>
    <submittedName>
        <fullName evidence="1">Uncharacterized protein</fullName>
    </submittedName>
</protein>
<proteinExistence type="predicted"/>
<reference evidence="2" key="1">
    <citation type="journal article" date="2023" name="Nat. Plants">
        <title>Single-cell RNA sequencing provides a high-resolution roadmap for understanding the multicellular compartmentation of specialized metabolism.</title>
        <authorList>
            <person name="Sun S."/>
            <person name="Shen X."/>
            <person name="Li Y."/>
            <person name="Li Y."/>
            <person name="Wang S."/>
            <person name="Li R."/>
            <person name="Zhang H."/>
            <person name="Shen G."/>
            <person name="Guo B."/>
            <person name="Wei J."/>
            <person name="Xu J."/>
            <person name="St-Pierre B."/>
            <person name="Chen S."/>
            <person name="Sun C."/>
        </authorList>
    </citation>
    <scope>NUCLEOTIDE SEQUENCE [LARGE SCALE GENOMIC DNA]</scope>
</reference>
<dbReference type="Proteomes" id="UP001060085">
    <property type="component" value="Linkage Group LG01"/>
</dbReference>
<sequence>MADFRGARQIKRALVLLQTWAWSRILVLSPQLGRHVELDPRALLSFVWLSYLERLVPSDLWRAEVPLPEEMNTLIGRRSMLLMWRSDISRDITLGMAFFYPLRIYHHLEMITIVRRDTRTFGYQPAGVDRRMMEVDDMTIGVLEGPPSSPTHGVRRLPSSEARRGSAPTPTYLGGRGQADSGHGGERGGGSSGRGHRYLGSYVPPDPFDHPDLDALTFSLGLTPSEWSRYIICPTDPFDSPNAYYVQPPLSVVRLSFDAPPPPGTTGSSVPHMFISHASSSDLDEHGDDPSDDVTLA</sequence>